<dbReference type="GO" id="GO:0000156">
    <property type="term" value="F:phosphorelay response regulator activity"/>
    <property type="evidence" value="ECO:0007669"/>
    <property type="project" value="InterPro"/>
</dbReference>
<accession>A0A9X2CNP1</accession>
<keyword evidence="8" id="KW-0378">Hydrolase</keyword>
<keyword evidence="3" id="KW-0597">Phosphoprotein</keyword>
<dbReference type="InterPro" id="IPR036890">
    <property type="entry name" value="HATPase_C_sf"/>
</dbReference>
<comment type="catalytic activity">
    <reaction evidence="2">
        <text>L-glutamyl-[protein] + S-adenosyl-L-methionine = [protein]-L-glutamate 5-O-methyl ester + S-adenosyl-L-homocysteine</text>
        <dbReference type="Rhea" id="RHEA:24452"/>
        <dbReference type="Rhea" id="RHEA-COMP:10208"/>
        <dbReference type="Rhea" id="RHEA-COMP:10311"/>
        <dbReference type="ChEBI" id="CHEBI:29973"/>
        <dbReference type="ChEBI" id="CHEBI:57856"/>
        <dbReference type="ChEBI" id="CHEBI:59789"/>
        <dbReference type="ChEBI" id="CHEBI:82795"/>
        <dbReference type="EC" id="2.1.1.80"/>
    </reaction>
</comment>
<evidence type="ECO:0000256" key="3">
    <source>
        <dbReference type="ARBA" id="ARBA00022553"/>
    </source>
</evidence>
<dbReference type="InterPro" id="IPR036097">
    <property type="entry name" value="HisK_dim/P_sf"/>
</dbReference>
<dbReference type="Pfam" id="PF13426">
    <property type="entry name" value="PAS_9"/>
    <property type="match status" value="1"/>
</dbReference>
<feature type="region of interest" description="Disordered" evidence="10">
    <location>
        <begin position="496"/>
        <end position="515"/>
    </location>
</feature>
<protein>
    <submittedName>
        <fullName evidence="15">PAS domain-containing protein</fullName>
    </submittedName>
</protein>
<dbReference type="InterPro" id="IPR035909">
    <property type="entry name" value="CheB_C"/>
</dbReference>
<dbReference type="SUPFAM" id="SSF55785">
    <property type="entry name" value="PYP-like sensor domain (PAS domain)"/>
    <property type="match status" value="1"/>
</dbReference>
<dbReference type="InterPro" id="IPR029063">
    <property type="entry name" value="SAM-dependent_MTases_sf"/>
</dbReference>
<reference evidence="15" key="1">
    <citation type="submission" date="2022-01" db="EMBL/GenBank/DDBJ databases">
        <title>Genome sequencing of Zunongwangia sp. M21534 genome.</title>
        <authorList>
            <person name="Chen Y."/>
            <person name="Dong C."/>
            <person name="Shao Z."/>
        </authorList>
    </citation>
    <scope>NUCLEOTIDE SEQUENCE</scope>
    <source>
        <strain evidence="15">MCCC M21534</strain>
    </source>
</reference>
<dbReference type="Gene3D" id="1.10.287.130">
    <property type="match status" value="1"/>
</dbReference>
<dbReference type="SMART" id="SM00138">
    <property type="entry name" value="MeTrc"/>
    <property type="match status" value="1"/>
</dbReference>
<dbReference type="RefSeq" id="WP_249601713.1">
    <property type="nucleotide sequence ID" value="NZ_JAKHSK010000014.1"/>
</dbReference>
<dbReference type="Pfam" id="PF03705">
    <property type="entry name" value="CheR_N"/>
    <property type="match status" value="1"/>
</dbReference>
<evidence type="ECO:0000256" key="2">
    <source>
        <dbReference type="ARBA" id="ARBA00001541"/>
    </source>
</evidence>
<dbReference type="Gene3D" id="1.10.155.10">
    <property type="entry name" value="Chemotaxis receptor methyltransferase CheR, N-terminal domain"/>
    <property type="match status" value="1"/>
</dbReference>
<dbReference type="PROSITE" id="PS50109">
    <property type="entry name" value="HIS_KIN"/>
    <property type="match status" value="1"/>
</dbReference>
<evidence type="ECO:0000259" key="13">
    <source>
        <dbReference type="PROSITE" id="PS50122"/>
    </source>
</evidence>
<dbReference type="InterPro" id="IPR036804">
    <property type="entry name" value="CheR_N_sf"/>
</dbReference>
<dbReference type="GO" id="GO:0005737">
    <property type="term" value="C:cytoplasm"/>
    <property type="evidence" value="ECO:0007669"/>
    <property type="project" value="InterPro"/>
</dbReference>
<dbReference type="SUPFAM" id="SSF53335">
    <property type="entry name" value="S-adenosyl-L-methionine-dependent methyltransferases"/>
    <property type="match status" value="1"/>
</dbReference>
<keyword evidence="7" id="KW-0418">Kinase</keyword>
<evidence type="ECO:0000256" key="6">
    <source>
        <dbReference type="ARBA" id="ARBA00022691"/>
    </source>
</evidence>
<dbReference type="InterPro" id="IPR000673">
    <property type="entry name" value="Sig_transdc_resp-reg_Me-estase"/>
</dbReference>
<dbReference type="NCBIfam" id="TIGR00229">
    <property type="entry name" value="sensory_box"/>
    <property type="match status" value="1"/>
</dbReference>
<comment type="catalytic activity">
    <reaction evidence="1">
        <text>ATP + protein L-histidine = ADP + protein N-phospho-L-histidine.</text>
        <dbReference type="EC" id="2.7.13.3"/>
    </reaction>
</comment>
<dbReference type="SMART" id="SM00388">
    <property type="entry name" value="HisKA"/>
    <property type="match status" value="1"/>
</dbReference>
<dbReference type="InterPro" id="IPR035965">
    <property type="entry name" value="PAS-like_dom_sf"/>
</dbReference>
<evidence type="ECO:0000256" key="9">
    <source>
        <dbReference type="SAM" id="Coils"/>
    </source>
</evidence>
<dbReference type="Pfam" id="PF13596">
    <property type="entry name" value="PAS_10"/>
    <property type="match status" value="1"/>
</dbReference>
<dbReference type="Gene3D" id="3.40.50.180">
    <property type="entry name" value="Methylesterase CheB, C-terminal domain"/>
    <property type="match status" value="1"/>
</dbReference>
<dbReference type="PROSITE" id="PS50123">
    <property type="entry name" value="CHER"/>
    <property type="match status" value="1"/>
</dbReference>
<keyword evidence="6" id="KW-0949">S-adenosyl-L-methionine</keyword>
<dbReference type="InterPro" id="IPR005467">
    <property type="entry name" value="His_kinase_dom"/>
</dbReference>
<dbReference type="SUPFAM" id="SSF47757">
    <property type="entry name" value="Chemotaxis receptor methyltransferase CheR, N-terminal domain"/>
    <property type="match status" value="1"/>
</dbReference>
<evidence type="ECO:0000259" key="11">
    <source>
        <dbReference type="PROSITE" id="PS50109"/>
    </source>
</evidence>
<gene>
    <name evidence="15" type="ORF">L1967_11190</name>
</gene>
<dbReference type="Pfam" id="PF01739">
    <property type="entry name" value="CheR"/>
    <property type="match status" value="1"/>
</dbReference>
<dbReference type="SMART" id="SM00091">
    <property type="entry name" value="PAS"/>
    <property type="match status" value="2"/>
</dbReference>
<keyword evidence="5" id="KW-0808">Transferase</keyword>
<feature type="active site" evidence="8">
    <location>
        <position position="29"/>
    </location>
</feature>
<dbReference type="GO" id="GO:0032259">
    <property type="term" value="P:methylation"/>
    <property type="evidence" value="ECO:0007669"/>
    <property type="project" value="UniProtKB-KW"/>
</dbReference>
<dbReference type="Pfam" id="PF02518">
    <property type="entry name" value="HATPase_c"/>
    <property type="match status" value="1"/>
</dbReference>
<feature type="domain" description="PAC" evidence="12">
    <location>
        <begin position="938"/>
        <end position="990"/>
    </location>
</feature>
<dbReference type="FunFam" id="3.30.565.10:FF:000006">
    <property type="entry name" value="Sensor histidine kinase WalK"/>
    <property type="match status" value="1"/>
</dbReference>
<name>A0A9X2CNP1_9FLAO</name>
<dbReference type="InterPro" id="IPR022641">
    <property type="entry name" value="CheR_N"/>
</dbReference>
<evidence type="ECO:0000313" key="16">
    <source>
        <dbReference type="Proteomes" id="UP001139521"/>
    </source>
</evidence>
<keyword evidence="9" id="KW-0175">Coiled coil</keyword>
<feature type="active site" evidence="8">
    <location>
        <position position="56"/>
    </location>
</feature>
<dbReference type="InterPro" id="IPR000014">
    <property type="entry name" value="PAS"/>
</dbReference>
<dbReference type="SMART" id="SM00387">
    <property type="entry name" value="HATPase_c"/>
    <property type="match status" value="1"/>
</dbReference>
<dbReference type="Pfam" id="PF01339">
    <property type="entry name" value="CheB_methylest"/>
    <property type="match status" value="1"/>
</dbReference>
<dbReference type="GO" id="GO:0006935">
    <property type="term" value="P:chemotaxis"/>
    <property type="evidence" value="ECO:0007669"/>
    <property type="project" value="UniProtKB-UniRule"/>
</dbReference>
<dbReference type="PANTHER" id="PTHR24422">
    <property type="entry name" value="CHEMOTAXIS PROTEIN METHYLTRANSFERASE"/>
    <property type="match status" value="1"/>
</dbReference>
<dbReference type="CDD" id="cd16434">
    <property type="entry name" value="CheB-CheR_fusion"/>
    <property type="match status" value="1"/>
</dbReference>
<evidence type="ECO:0000259" key="14">
    <source>
        <dbReference type="PROSITE" id="PS50123"/>
    </source>
</evidence>
<dbReference type="SUPFAM" id="SSF47384">
    <property type="entry name" value="Homodimeric domain of signal transducing histidine kinase"/>
    <property type="match status" value="1"/>
</dbReference>
<dbReference type="PRINTS" id="PR00996">
    <property type="entry name" value="CHERMTFRASE"/>
</dbReference>
<dbReference type="Pfam" id="PF00512">
    <property type="entry name" value="HisKA"/>
    <property type="match status" value="1"/>
</dbReference>
<dbReference type="InterPro" id="IPR003594">
    <property type="entry name" value="HATPase_dom"/>
</dbReference>
<feature type="compositionally biased region" description="Basic and acidic residues" evidence="10">
    <location>
        <begin position="503"/>
        <end position="515"/>
    </location>
</feature>
<dbReference type="GO" id="GO:0008984">
    <property type="term" value="F:protein-glutamate methylesterase activity"/>
    <property type="evidence" value="ECO:0007669"/>
    <property type="project" value="InterPro"/>
</dbReference>
<evidence type="ECO:0000256" key="8">
    <source>
        <dbReference type="PROSITE-ProRule" id="PRU00050"/>
    </source>
</evidence>
<dbReference type="Gene3D" id="3.40.50.150">
    <property type="entry name" value="Vaccinia Virus protein VP39"/>
    <property type="match status" value="1"/>
</dbReference>
<dbReference type="Proteomes" id="UP001139521">
    <property type="component" value="Unassembled WGS sequence"/>
</dbReference>
<dbReference type="PROSITE" id="PS50122">
    <property type="entry name" value="CHEB"/>
    <property type="match status" value="1"/>
</dbReference>
<dbReference type="InterPro" id="IPR003661">
    <property type="entry name" value="HisK_dim/P_dom"/>
</dbReference>
<dbReference type="Gene3D" id="3.30.565.10">
    <property type="entry name" value="Histidine kinase-like ATPase, C-terminal domain"/>
    <property type="match status" value="1"/>
</dbReference>
<evidence type="ECO:0000313" key="15">
    <source>
        <dbReference type="EMBL" id="MCL6218864.1"/>
    </source>
</evidence>
<proteinExistence type="predicted"/>
<dbReference type="InterPro" id="IPR050903">
    <property type="entry name" value="Bact_Chemotaxis_MeTrfase"/>
</dbReference>
<dbReference type="CDD" id="cd00130">
    <property type="entry name" value="PAS"/>
    <property type="match status" value="1"/>
</dbReference>
<sequence>MTRNNKLTQQVKPEKNKNRESRIIAVGASAGGLEALKAFFNGIPEEDNNTYVVIQHLSPDYKSMMGELLAKSTKFPIKQIKEGMKMEKKTIYLIPPKCNLLVEDGCLKLIEKPEERAHLNLPIDMFLESLSNYQKEKAIAVILSGTGSDGTRGIRAIKDKDGMVMVQDPDQAKFDGMPKSAIQTGLVDYILPVEEMGEELRKFINAPMVFDIENHDVEFDQKTLSKILHLIDEKTGLDFREYKYSTLARRLARRVNVSGCSNLEEYYDMLLHNDEEIPMLYREFLIGVTNFFRDKRVWEIIADDIVPELIESKKDNDILKIWDVGCSTGEEAYSLAMLLHEEMQRQDKMLEIKIFATDISQEHLDIGSSGIYSESVVANVEDKFLKKFFIKKPEGYQIVEKIRRMVIFSKHNIIKNPPFSNMDMVLCRNLLIYFQSSIQKKTMDVLHYALREYGFLVLGTSESVTSHRDSFEDISRKWKIFRNVHPRARIRTQNLRSTTGRTSVDHDEKHQKARYSDNRTYNNSKQKFVNELNEAVMEQFGAASVYVDSEFNIMEAVGEFRKYANLPVSGFTTNLIEMLNKDLKHIVQSTTKKSAKERKRVVYHNAIVKETDGSVMKLDLVVKPFKPKNLDNESNFVLTFIEQEVKEEDTVEVEQVTINGRTREYIAELEEELKKTKEELQTSLEEIETSNEELQAANEELLASNEELQSTNEELQSVNEEINTVNAENIQKMDDLAQLNADMNNLLESTNIGTIFLDSDLRIRKFTPTIKKHFSLINSDIGRPIDNFTTNFGVNRGKGLVERCNKVMETGKILERNILSKEGRNYLQRISPFRTGEDNTEGIVITFVDIESLQKAKNKLLASERRFKSFYEEDPVLHFSVDPRTSEIVQCNQEAVEKLGYDSKEDIIGKPIFELYEDESKLKALRLNKLFQEKGELKNVEQEMVTKNGKIVPVIMNSTVELDENGNGITNRFTCVDISELKHVQEELQQQKKDLERANHDLEQFVSICSHDLQEPLSTIKFGSDILGKIYSDKLDQKGKDYIQYIDEASDRLSAQIKALLEHSRIGRNTKKKMVDTRELVEVVKYDLTKRIKDTNAKVHIGSLPKLKVYEVEMRLLFQNLLSNALKYCAKDKTPEVRISAYQEDEYWVFSVMDNGIGISEEDQKDIFTIFNRVPTEEKYEGTGVGLAHVHKIVILHGGSIWVDSQPGVGSTFYFKIKAK</sequence>
<dbReference type="InterPro" id="IPR022642">
    <property type="entry name" value="CheR_C"/>
</dbReference>
<keyword evidence="8" id="KW-0145">Chemotaxis</keyword>
<dbReference type="AlphaFoldDB" id="A0A9X2CNP1"/>
<evidence type="ECO:0000256" key="5">
    <source>
        <dbReference type="ARBA" id="ARBA00022679"/>
    </source>
</evidence>
<dbReference type="GO" id="GO:0000155">
    <property type="term" value="F:phosphorelay sensor kinase activity"/>
    <property type="evidence" value="ECO:0007669"/>
    <property type="project" value="InterPro"/>
</dbReference>
<feature type="active site" evidence="8">
    <location>
        <position position="149"/>
    </location>
</feature>
<dbReference type="CDD" id="cd00082">
    <property type="entry name" value="HisKA"/>
    <property type="match status" value="1"/>
</dbReference>
<keyword evidence="4" id="KW-0489">Methyltransferase</keyword>
<evidence type="ECO:0000256" key="10">
    <source>
        <dbReference type="SAM" id="MobiDB-lite"/>
    </source>
</evidence>
<evidence type="ECO:0000256" key="1">
    <source>
        <dbReference type="ARBA" id="ARBA00000085"/>
    </source>
</evidence>
<dbReference type="GO" id="GO:0008983">
    <property type="term" value="F:protein-glutamate O-methyltransferase activity"/>
    <property type="evidence" value="ECO:0007669"/>
    <property type="project" value="UniProtKB-EC"/>
</dbReference>
<feature type="domain" description="CheB-type methylesterase" evidence="13">
    <location>
        <begin position="13"/>
        <end position="207"/>
    </location>
</feature>
<dbReference type="InterPro" id="IPR000780">
    <property type="entry name" value="CheR_MeTrfase"/>
</dbReference>
<feature type="coiled-coil region" evidence="9">
    <location>
        <begin position="978"/>
        <end position="1008"/>
    </location>
</feature>
<keyword evidence="16" id="KW-1185">Reference proteome</keyword>
<evidence type="ECO:0000259" key="12">
    <source>
        <dbReference type="PROSITE" id="PS50113"/>
    </source>
</evidence>
<evidence type="ECO:0000256" key="7">
    <source>
        <dbReference type="ARBA" id="ARBA00022777"/>
    </source>
</evidence>
<dbReference type="PROSITE" id="PS50113">
    <property type="entry name" value="PAC"/>
    <property type="match status" value="1"/>
</dbReference>
<dbReference type="SUPFAM" id="SSF52738">
    <property type="entry name" value="Methylesterase CheB, C-terminal domain"/>
    <property type="match status" value="1"/>
</dbReference>
<organism evidence="15 16">
    <name type="scientific">Zunongwangia pacifica</name>
    <dbReference type="NCBI Taxonomy" id="2911062"/>
    <lineage>
        <taxon>Bacteria</taxon>
        <taxon>Pseudomonadati</taxon>
        <taxon>Bacteroidota</taxon>
        <taxon>Flavobacteriia</taxon>
        <taxon>Flavobacteriales</taxon>
        <taxon>Flavobacteriaceae</taxon>
        <taxon>Zunongwangia</taxon>
    </lineage>
</organism>
<feature type="domain" description="Histidine kinase" evidence="11">
    <location>
        <begin position="1008"/>
        <end position="1220"/>
    </location>
</feature>
<feature type="coiled-coil region" evidence="9">
    <location>
        <begin position="659"/>
        <end position="728"/>
    </location>
</feature>
<dbReference type="PANTHER" id="PTHR24422:SF27">
    <property type="entry name" value="PROTEIN-GLUTAMATE O-METHYLTRANSFERASE"/>
    <property type="match status" value="1"/>
</dbReference>
<dbReference type="InterPro" id="IPR000700">
    <property type="entry name" value="PAS-assoc_C"/>
</dbReference>
<dbReference type="EMBL" id="JAKHSK010000014">
    <property type="protein sequence ID" value="MCL6218864.1"/>
    <property type="molecule type" value="Genomic_DNA"/>
</dbReference>
<evidence type="ECO:0000256" key="4">
    <source>
        <dbReference type="ARBA" id="ARBA00022603"/>
    </source>
</evidence>
<dbReference type="SUPFAM" id="SSF55874">
    <property type="entry name" value="ATPase domain of HSP90 chaperone/DNA topoisomerase II/histidine kinase"/>
    <property type="match status" value="1"/>
</dbReference>
<dbReference type="Gene3D" id="3.30.450.20">
    <property type="entry name" value="PAS domain"/>
    <property type="match status" value="2"/>
</dbReference>
<comment type="caution">
    <text evidence="15">The sequence shown here is derived from an EMBL/GenBank/DDBJ whole genome shotgun (WGS) entry which is preliminary data.</text>
</comment>
<feature type="domain" description="CheR-type methyltransferase" evidence="14">
    <location>
        <begin position="212"/>
        <end position="494"/>
    </location>
</feature>